<evidence type="ECO:0000313" key="4">
    <source>
        <dbReference type="Proteomes" id="UP001345013"/>
    </source>
</evidence>
<evidence type="ECO:0000313" key="3">
    <source>
        <dbReference type="EMBL" id="KAK5089537.1"/>
    </source>
</evidence>
<proteinExistence type="predicted"/>
<name>A0ABR0K6V4_9EURO</name>
<sequence>MNKWSAHHKTSLEPQQDAGGDNRLASDLDPFMYKSLGPNPNAIRLLVVKKVEAEGHVHCSLGHSCLQSCGEFHALSYEWGHESAMQTILVNGKPLQIRQNLWQFLRRAESLEWLRGLPLWVDAICIDQGTIGERNHQVRLMSRIYAHAQTVIAWVGFGDNSMRYLLRDLRRLYERKRPWDEYNTSIRKKLLRGVETFSSLPYWSRMWIIQELLLAKCITLMYGKSTISWTVFWATVGGIQRDQKIVRPDAMTTTPAYQHRLQWLERQFREAQPFAPLNELLLRYATSQCLDIRDRVIALLSLAQGGSMFKPDYGDSAARLAVRAWAHFKGGSELLARLGGTLRIDTSELLHELDCQGLTNPQPLRDRWWLSCDWRNAILECCSCHATILATPGRLSAIDASITAGRYQSSHRLFCGKIPYGEKRDLAYALRLHNSDMDLSSLRNATIMPNFAEEEVPTQGKLAEFQKGSDMSLLMITAQVAHMQTRTGCAGRFRWACGTYEIAEFDMLVVGASKFSLRRWFEAYKREATVFTYANGMYAATADPDVAERMKLPDLRVETRSAPET</sequence>
<evidence type="ECO:0000259" key="2">
    <source>
        <dbReference type="Pfam" id="PF06985"/>
    </source>
</evidence>
<feature type="domain" description="Heterokaryon incompatibility" evidence="2">
    <location>
        <begin position="72"/>
        <end position="211"/>
    </location>
</feature>
<dbReference type="InterPro" id="IPR010730">
    <property type="entry name" value="HET"/>
</dbReference>
<dbReference type="PANTHER" id="PTHR24148">
    <property type="entry name" value="ANKYRIN REPEAT DOMAIN-CONTAINING PROTEIN 39 HOMOLOG-RELATED"/>
    <property type="match status" value="1"/>
</dbReference>
<evidence type="ECO:0000256" key="1">
    <source>
        <dbReference type="SAM" id="MobiDB-lite"/>
    </source>
</evidence>
<accession>A0ABR0K6V4</accession>
<protein>
    <recommendedName>
        <fullName evidence="2">Heterokaryon incompatibility domain-containing protein</fullName>
    </recommendedName>
</protein>
<dbReference type="EMBL" id="JAVRRG010000075">
    <property type="protein sequence ID" value="KAK5089537.1"/>
    <property type="molecule type" value="Genomic_DNA"/>
</dbReference>
<dbReference type="InterPro" id="IPR052895">
    <property type="entry name" value="HetReg/Transcr_Mod"/>
</dbReference>
<comment type="caution">
    <text evidence="3">The sequence shown here is derived from an EMBL/GenBank/DDBJ whole genome shotgun (WGS) entry which is preliminary data.</text>
</comment>
<keyword evidence="4" id="KW-1185">Reference proteome</keyword>
<organism evidence="3 4">
    <name type="scientific">Lithohypha guttulata</name>
    <dbReference type="NCBI Taxonomy" id="1690604"/>
    <lineage>
        <taxon>Eukaryota</taxon>
        <taxon>Fungi</taxon>
        <taxon>Dikarya</taxon>
        <taxon>Ascomycota</taxon>
        <taxon>Pezizomycotina</taxon>
        <taxon>Eurotiomycetes</taxon>
        <taxon>Chaetothyriomycetidae</taxon>
        <taxon>Chaetothyriales</taxon>
        <taxon>Trichomeriaceae</taxon>
        <taxon>Lithohypha</taxon>
    </lineage>
</organism>
<dbReference type="Pfam" id="PF06985">
    <property type="entry name" value="HET"/>
    <property type="match status" value="1"/>
</dbReference>
<feature type="region of interest" description="Disordered" evidence="1">
    <location>
        <begin position="1"/>
        <end position="22"/>
    </location>
</feature>
<reference evidence="3 4" key="1">
    <citation type="submission" date="2023-08" db="EMBL/GenBank/DDBJ databases">
        <title>Black Yeasts Isolated from many extreme environments.</title>
        <authorList>
            <person name="Coleine C."/>
            <person name="Stajich J.E."/>
            <person name="Selbmann L."/>
        </authorList>
    </citation>
    <scope>NUCLEOTIDE SEQUENCE [LARGE SCALE GENOMIC DNA]</scope>
    <source>
        <strain evidence="3 4">CCFEE 5885</strain>
    </source>
</reference>
<gene>
    <name evidence="3" type="ORF">LTR24_006091</name>
</gene>
<dbReference type="PANTHER" id="PTHR24148:SF73">
    <property type="entry name" value="HET DOMAIN PROTEIN (AFU_ORTHOLOGUE AFUA_8G01020)"/>
    <property type="match status" value="1"/>
</dbReference>
<dbReference type="Proteomes" id="UP001345013">
    <property type="component" value="Unassembled WGS sequence"/>
</dbReference>